<keyword evidence="9" id="KW-0406">Ion transport</keyword>
<evidence type="ECO:0000256" key="14">
    <source>
        <dbReference type="PROSITE-ProRule" id="PRU01360"/>
    </source>
</evidence>
<sequence length="734" mass="79867">MRRRSALLAGSSLAVLTVTAVGAAWAQSPGDAIPLEEISVQGQGAAAERADGPVNGFVATRSATGAKTDLPLKETPQSISVVTQDQLRATGAQTPSEALRYVAGVQAERYASDARYDWIKIRGFDAPEYLDGMQMPKGLYSWPRYEPFGIERLEVLKGPASVLYGQTPPGGLLNFVSKKPLDEAQGEARLSTGSYGRLQGAFDVTGPANADGSVLYRMVGLGRLSDTIVDYTDNDRVFLAPSVSFKPSDDTKLTVLAHYIRDESKAVQFLPANGVLYDIPGYGKLPRSRFIGEPDYDDFKRREWAIGYEFEHRFQNDVTFRQKARYMSVDIDMPVVRNGFAVSADPRYVDRLAVRFDDKATGVTVDNQLSYDLRTGPVSHSLLAGFDYRDFDLDYVGKSALFGRPAGYPGFDVTDPTYGTPVPALGPQGSFRQTLKQSGLYAQDQIRFDRFVLLLSGRYDWVSNDTRNRLNHTSLDRDDEKFTWRAGLLYAFDNGIAPYVSYSTMFQPAAGFSSAAGSIGTGAGPDGKPYAPTTGDQIEVGVKYEIPGTRSLLTAAVYDITQKNVLVANALGGPQAQVGEVRMKGFEAEAKIGLAEGWDAVGAFTYADSEISRASVAGVAGNRFPQTPKYQASGFVTYALQSAPLQGLTLGGGVRYFGAHYGDQLNALRIPSNTLFDAMARYDFGARNPQLKGVSATITATNLFDKTYVSSCVDRNSCYWGAARTVIGTLSYRW</sequence>
<dbReference type="PROSITE" id="PS52016">
    <property type="entry name" value="TONB_DEPENDENT_REC_3"/>
    <property type="match status" value="1"/>
</dbReference>
<dbReference type="PANTHER" id="PTHR32552:SF68">
    <property type="entry name" value="FERRICHROME OUTER MEMBRANE TRANSPORTER_PHAGE RECEPTOR"/>
    <property type="match status" value="1"/>
</dbReference>
<keyword evidence="8" id="KW-0408">Iron</keyword>
<feature type="chain" id="PRO_5040789165" evidence="16">
    <location>
        <begin position="27"/>
        <end position="734"/>
    </location>
</feature>
<evidence type="ECO:0000256" key="2">
    <source>
        <dbReference type="ARBA" id="ARBA00009810"/>
    </source>
</evidence>
<keyword evidence="20" id="KW-1185">Reference proteome</keyword>
<evidence type="ECO:0000256" key="16">
    <source>
        <dbReference type="SAM" id="SignalP"/>
    </source>
</evidence>
<dbReference type="PANTHER" id="PTHR32552">
    <property type="entry name" value="FERRICHROME IRON RECEPTOR-RELATED"/>
    <property type="match status" value="1"/>
</dbReference>
<keyword evidence="12 19" id="KW-0675">Receptor</keyword>
<keyword evidence="10 15" id="KW-0798">TonB box</keyword>
<evidence type="ECO:0000256" key="15">
    <source>
        <dbReference type="RuleBase" id="RU003357"/>
    </source>
</evidence>
<dbReference type="InterPro" id="IPR039426">
    <property type="entry name" value="TonB-dep_rcpt-like"/>
</dbReference>
<dbReference type="GO" id="GO:0009279">
    <property type="term" value="C:cell outer membrane"/>
    <property type="evidence" value="ECO:0007669"/>
    <property type="project" value="UniProtKB-SubCell"/>
</dbReference>
<keyword evidence="6 14" id="KW-0812">Transmembrane</keyword>
<dbReference type="RefSeq" id="WP_271205275.1">
    <property type="nucleotide sequence ID" value="NZ_BSFK01000016.1"/>
</dbReference>
<dbReference type="Pfam" id="PF00593">
    <property type="entry name" value="TonB_dep_Rec_b-barrel"/>
    <property type="match status" value="1"/>
</dbReference>
<dbReference type="GO" id="GO:0015891">
    <property type="term" value="P:siderophore transport"/>
    <property type="evidence" value="ECO:0007669"/>
    <property type="project" value="InterPro"/>
</dbReference>
<dbReference type="FunFam" id="2.40.170.20:FF:000005">
    <property type="entry name" value="TonB-dependent siderophore receptor"/>
    <property type="match status" value="1"/>
</dbReference>
<evidence type="ECO:0000256" key="11">
    <source>
        <dbReference type="ARBA" id="ARBA00023136"/>
    </source>
</evidence>
<name>A0A9W6JKY6_9HYPH</name>
<evidence type="ECO:0000256" key="5">
    <source>
        <dbReference type="ARBA" id="ARBA00022496"/>
    </source>
</evidence>
<dbReference type="Gene3D" id="2.170.130.10">
    <property type="entry name" value="TonB-dependent receptor, plug domain"/>
    <property type="match status" value="1"/>
</dbReference>
<evidence type="ECO:0000256" key="3">
    <source>
        <dbReference type="ARBA" id="ARBA00022448"/>
    </source>
</evidence>
<dbReference type="InterPro" id="IPR010105">
    <property type="entry name" value="TonB_sidphr_rcpt"/>
</dbReference>
<evidence type="ECO:0000256" key="1">
    <source>
        <dbReference type="ARBA" id="ARBA00004571"/>
    </source>
</evidence>
<protein>
    <submittedName>
        <fullName evidence="19">TonB-dependent receptor</fullName>
    </submittedName>
</protein>
<accession>A0A9W6JKY6</accession>
<comment type="caution">
    <text evidence="19">The sequence shown here is derived from an EMBL/GenBank/DDBJ whole genome shotgun (WGS) entry which is preliminary data.</text>
</comment>
<keyword evidence="5" id="KW-0410">Iron transport</keyword>
<comment type="subcellular location">
    <subcellularLocation>
        <location evidence="1 14">Cell outer membrane</location>
        <topology evidence="1 14">Multi-pass membrane protein</topology>
    </subcellularLocation>
</comment>
<dbReference type="GO" id="GO:0038023">
    <property type="term" value="F:signaling receptor activity"/>
    <property type="evidence" value="ECO:0007669"/>
    <property type="project" value="InterPro"/>
</dbReference>
<dbReference type="FunFam" id="2.170.130.10:FF:000001">
    <property type="entry name" value="Catecholate siderophore TonB-dependent receptor"/>
    <property type="match status" value="1"/>
</dbReference>
<evidence type="ECO:0000259" key="18">
    <source>
        <dbReference type="Pfam" id="PF07715"/>
    </source>
</evidence>
<dbReference type="Proteomes" id="UP001143364">
    <property type="component" value="Unassembled WGS sequence"/>
</dbReference>
<dbReference type="SUPFAM" id="SSF56935">
    <property type="entry name" value="Porins"/>
    <property type="match status" value="1"/>
</dbReference>
<evidence type="ECO:0000256" key="4">
    <source>
        <dbReference type="ARBA" id="ARBA00022452"/>
    </source>
</evidence>
<evidence type="ECO:0000256" key="6">
    <source>
        <dbReference type="ARBA" id="ARBA00022692"/>
    </source>
</evidence>
<dbReference type="InterPro" id="IPR037066">
    <property type="entry name" value="Plug_dom_sf"/>
</dbReference>
<reference evidence="19" key="1">
    <citation type="journal article" date="2014" name="Int. J. Syst. Evol. Microbiol.">
        <title>Complete genome sequence of Corynebacterium casei LMG S-19264T (=DSM 44701T), isolated from a smear-ripened cheese.</title>
        <authorList>
            <consortium name="US DOE Joint Genome Institute (JGI-PGF)"/>
            <person name="Walter F."/>
            <person name="Albersmeier A."/>
            <person name="Kalinowski J."/>
            <person name="Ruckert C."/>
        </authorList>
    </citation>
    <scope>NUCLEOTIDE SEQUENCE</scope>
    <source>
        <strain evidence="19">VKM B-2555</strain>
    </source>
</reference>
<keyword evidence="7 16" id="KW-0732">Signal</keyword>
<reference evidence="19" key="2">
    <citation type="submission" date="2023-01" db="EMBL/GenBank/DDBJ databases">
        <authorList>
            <person name="Sun Q."/>
            <person name="Evtushenko L."/>
        </authorList>
    </citation>
    <scope>NUCLEOTIDE SEQUENCE</scope>
    <source>
        <strain evidence="19">VKM B-2555</strain>
    </source>
</reference>
<keyword evidence="13 14" id="KW-0998">Cell outer membrane</keyword>
<feature type="domain" description="TonB-dependent receptor-like beta-barrel" evidence="17">
    <location>
        <begin position="276"/>
        <end position="703"/>
    </location>
</feature>
<organism evidence="19 20">
    <name type="scientific">Methylopila jiangsuensis</name>
    <dbReference type="NCBI Taxonomy" id="586230"/>
    <lineage>
        <taxon>Bacteria</taxon>
        <taxon>Pseudomonadati</taxon>
        <taxon>Pseudomonadota</taxon>
        <taxon>Alphaproteobacteria</taxon>
        <taxon>Hyphomicrobiales</taxon>
        <taxon>Methylopilaceae</taxon>
        <taxon>Methylopila</taxon>
    </lineage>
</organism>
<comment type="similarity">
    <text evidence="2 14 15">Belongs to the TonB-dependent receptor family.</text>
</comment>
<evidence type="ECO:0000256" key="13">
    <source>
        <dbReference type="ARBA" id="ARBA00023237"/>
    </source>
</evidence>
<proteinExistence type="inferred from homology"/>
<dbReference type="CDD" id="cd01347">
    <property type="entry name" value="ligand_gated_channel"/>
    <property type="match status" value="1"/>
</dbReference>
<dbReference type="Pfam" id="PF07715">
    <property type="entry name" value="Plug"/>
    <property type="match status" value="1"/>
</dbReference>
<evidence type="ECO:0000256" key="8">
    <source>
        <dbReference type="ARBA" id="ARBA00023004"/>
    </source>
</evidence>
<evidence type="ECO:0000256" key="12">
    <source>
        <dbReference type="ARBA" id="ARBA00023170"/>
    </source>
</evidence>
<gene>
    <name evidence="19" type="ORF">GCM10008171_26770</name>
</gene>
<evidence type="ECO:0000256" key="10">
    <source>
        <dbReference type="ARBA" id="ARBA00023077"/>
    </source>
</evidence>
<feature type="signal peptide" evidence="16">
    <location>
        <begin position="1"/>
        <end position="26"/>
    </location>
</feature>
<dbReference type="InterPro" id="IPR000531">
    <property type="entry name" value="Beta-barrel_TonB"/>
</dbReference>
<dbReference type="AlphaFoldDB" id="A0A9W6JKY6"/>
<dbReference type="Gene3D" id="2.40.170.20">
    <property type="entry name" value="TonB-dependent receptor, beta-barrel domain"/>
    <property type="match status" value="1"/>
</dbReference>
<feature type="domain" description="TonB-dependent receptor plug" evidence="18">
    <location>
        <begin position="72"/>
        <end position="171"/>
    </location>
</feature>
<evidence type="ECO:0000313" key="20">
    <source>
        <dbReference type="Proteomes" id="UP001143364"/>
    </source>
</evidence>
<evidence type="ECO:0000256" key="9">
    <source>
        <dbReference type="ARBA" id="ARBA00023065"/>
    </source>
</evidence>
<keyword evidence="4 14" id="KW-1134">Transmembrane beta strand</keyword>
<evidence type="ECO:0000259" key="17">
    <source>
        <dbReference type="Pfam" id="PF00593"/>
    </source>
</evidence>
<keyword evidence="3 14" id="KW-0813">Transport</keyword>
<evidence type="ECO:0000313" key="19">
    <source>
        <dbReference type="EMBL" id="GLK77423.1"/>
    </source>
</evidence>
<keyword evidence="11 14" id="KW-0472">Membrane</keyword>
<evidence type="ECO:0000256" key="7">
    <source>
        <dbReference type="ARBA" id="ARBA00022729"/>
    </source>
</evidence>
<dbReference type="InterPro" id="IPR036942">
    <property type="entry name" value="Beta-barrel_TonB_sf"/>
</dbReference>
<dbReference type="InterPro" id="IPR012910">
    <property type="entry name" value="Plug_dom"/>
</dbReference>
<dbReference type="EMBL" id="BSFK01000016">
    <property type="protein sequence ID" value="GLK77423.1"/>
    <property type="molecule type" value="Genomic_DNA"/>
</dbReference>
<dbReference type="NCBIfam" id="TIGR01783">
    <property type="entry name" value="TonB-siderophor"/>
    <property type="match status" value="1"/>
</dbReference>
<dbReference type="GO" id="GO:0015344">
    <property type="term" value="F:siderophore uptake transmembrane transporter activity"/>
    <property type="evidence" value="ECO:0007669"/>
    <property type="project" value="TreeGrafter"/>
</dbReference>